<feature type="transmembrane region" description="Helical" evidence="10">
    <location>
        <begin position="2875"/>
        <end position="2900"/>
    </location>
</feature>
<keyword evidence="7" id="KW-0862">Zinc</keyword>
<feature type="domain" description="Peptidase M13 N-terminal" evidence="12">
    <location>
        <begin position="391"/>
        <end position="771"/>
    </location>
</feature>
<dbReference type="InterPro" id="IPR024079">
    <property type="entry name" value="MetalloPept_cat_dom_sf"/>
</dbReference>
<dbReference type="InterPro" id="IPR018497">
    <property type="entry name" value="Peptidase_M13_C"/>
</dbReference>
<dbReference type="Gene3D" id="1.10.1380.10">
    <property type="entry name" value="Neutral endopeptidase , domain2"/>
    <property type="match status" value="3"/>
</dbReference>
<reference evidence="14" key="2">
    <citation type="submission" date="2018-07" db="EMBL/GenBank/DDBJ databases">
        <authorList>
            <person name="Quirk P.G."/>
            <person name="Krulwich T.A."/>
        </authorList>
    </citation>
    <scope>NUCLEOTIDE SEQUENCE</scope>
</reference>
<feature type="compositionally biased region" description="Low complexity" evidence="9">
    <location>
        <begin position="34"/>
        <end position="54"/>
    </location>
</feature>
<name>A0A336JZW6_CULSO</name>
<accession>A0A336JZW6</accession>
<feature type="domain" description="Peptidase M13 C-terminal" evidence="11">
    <location>
        <begin position="1579"/>
        <end position="1784"/>
    </location>
</feature>
<evidence type="ECO:0000313" key="14">
    <source>
        <dbReference type="EMBL" id="SSX18405.1"/>
    </source>
</evidence>
<feature type="region of interest" description="Disordered" evidence="9">
    <location>
        <begin position="296"/>
        <end position="320"/>
    </location>
</feature>
<dbReference type="GO" id="GO:0004222">
    <property type="term" value="F:metalloendopeptidase activity"/>
    <property type="evidence" value="ECO:0007669"/>
    <property type="project" value="InterPro"/>
</dbReference>
<evidence type="ECO:0000256" key="2">
    <source>
        <dbReference type="ARBA" id="ARBA00004401"/>
    </source>
</evidence>
<evidence type="ECO:0000256" key="3">
    <source>
        <dbReference type="ARBA" id="ARBA00007357"/>
    </source>
</evidence>
<feature type="compositionally biased region" description="Basic and acidic residues" evidence="9">
    <location>
        <begin position="1"/>
        <end position="10"/>
    </location>
</feature>
<evidence type="ECO:0000256" key="7">
    <source>
        <dbReference type="ARBA" id="ARBA00022833"/>
    </source>
</evidence>
<protein>
    <submittedName>
        <fullName evidence="13">CSON009745 protein</fullName>
    </submittedName>
</protein>
<keyword evidence="4" id="KW-0645">Protease</keyword>
<evidence type="ECO:0000256" key="5">
    <source>
        <dbReference type="ARBA" id="ARBA00022723"/>
    </source>
</evidence>
<proteinExistence type="inferred from homology"/>
<comment type="cofactor">
    <cofactor evidence="1">
        <name>Zn(2+)</name>
        <dbReference type="ChEBI" id="CHEBI:29105"/>
    </cofactor>
</comment>
<keyword evidence="5" id="KW-0479">Metal-binding</keyword>
<feature type="domain" description="Peptidase M13 N-terminal" evidence="12">
    <location>
        <begin position="1872"/>
        <end position="2269"/>
    </location>
</feature>
<dbReference type="GO" id="GO:0046872">
    <property type="term" value="F:metal ion binding"/>
    <property type="evidence" value="ECO:0007669"/>
    <property type="project" value="UniProtKB-KW"/>
</dbReference>
<keyword evidence="10" id="KW-1133">Transmembrane helix</keyword>
<organism evidence="13">
    <name type="scientific">Culicoides sonorensis</name>
    <name type="common">Biting midge</name>
    <dbReference type="NCBI Taxonomy" id="179676"/>
    <lineage>
        <taxon>Eukaryota</taxon>
        <taxon>Metazoa</taxon>
        <taxon>Ecdysozoa</taxon>
        <taxon>Arthropoda</taxon>
        <taxon>Hexapoda</taxon>
        <taxon>Insecta</taxon>
        <taxon>Pterygota</taxon>
        <taxon>Neoptera</taxon>
        <taxon>Endopterygota</taxon>
        <taxon>Diptera</taxon>
        <taxon>Nematocera</taxon>
        <taxon>Chironomoidea</taxon>
        <taxon>Ceratopogonidae</taxon>
        <taxon>Ceratopogoninae</taxon>
        <taxon>Culicoides</taxon>
        <taxon>Monoculicoides</taxon>
    </lineage>
</organism>
<keyword evidence="10" id="KW-0472">Membrane</keyword>
<evidence type="ECO:0000256" key="1">
    <source>
        <dbReference type="ARBA" id="ARBA00001947"/>
    </source>
</evidence>
<dbReference type="PANTHER" id="PTHR11733:SF224">
    <property type="entry name" value="NEPRILYSIN-2"/>
    <property type="match status" value="1"/>
</dbReference>
<feature type="transmembrane region" description="Helical" evidence="10">
    <location>
        <begin position="2993"/>
        <end position="3012"/>
    </location>
</feature>
<comment type="subcellular location">
    <subcellularLocation>
        <location evidence="2">Cell membrane</location>
        <topology evidence="2">Single-pass type II membrane protein</topology>
    </subcellularLocation>
</comment>
<keyword evidence="10" id="KW-0812">Transmembrane</keyword>
<feature type="domain" description="Peptidase M13 C-terminal" evidence="11">
    <location>
        <begin position="2331"/>
        <end position="2536"/>
    </location>
</feature>
<dbReference type="GO" id="GO:0005886">
    <property type="term" value="C:plasma membrane"/>
    <property type="evidence" value="ECO:0007669"/>
    <property type="project" value="UniProtKB-SubCell"/>
</dbReference>
<feature type="domain" description="Peptidase M13 N-terminal" evidence="12">
    <location>
        <begin position="1129"/>
        <end position="1518"/>
    </location>
</feature>
<dbReference type="PANTHER" id="PTHR11733">
    <property type="entry name" value="ZINC METALLOPROTEASE FAMILY M13 NEPRILYSIN-RELATED"/>
    <property type="match status" value="1"/>
</dbReference>
<dbReference type="EMBL" id="UFQS01000038">
    <property type="protein sequence ID" value="SSW98019.1"/>
    <property type="molecule type" value="Genomic_DNA"/>
</dbReference>
<dbReference type="InterPro" id="IPR042089">
    <property type="entry name" value="Peptidase_M13_dom_2"/>
</dbReference>
<evidence type="ECO:0000256" key="10">
    <source>
        <dbReference type="SAM" id="Phobius"/>
    </source>
</evidence>
<dbReference type="CDD" id="cd08662">
    <property type="entry name" value="M13"/>
    <property type="match status" value="3"/>
</dbReference>
<keyword evidence="8" id="KW-0482">Metalloprotease</keyword>
<feature type="compositionally biased region" description="Basic and acidic residues" evidence="9">
    <location>
        <begin position="101"/>
        <end position="144"/>
    </location>
</feature>
<dbReference type="Gene3D" id="3.40.190.10">
    <property type="entry name" value="Periplasmic binding protein-like II"/>
    <property type="match status" value="1"/>
</dbReference>
<dbReference type="InterPro" id="IPR008753">
    <property type="entry name" value="Peptidase_M13_N"/>
</dbReference>
<feature type="region of interest" description="Disordered" evidence="9">
    <location>
        <begin position="92"/>
        <end position="146"/>
    </location>
</feature>
<dbReference type="InterPro" id="IPR000718">
    <property type="entry name" value="Peptidase_M13"/>
</dbReference>
<evidence type="ECO:0000259" key="11">
    <source>
        <dbReference type="Pfam" id="PF01431"/>
    </source>
</evidence>
<dbReference type="VEuPathDB" id="VectorBase:CSON009745"/>
<evidence type="ECO:0000256" key="8">
    <source>
        <dbReference type="ARBA" id="ARBA00023049"/>
    </source>
</evidence>
<evidence type="ECO:0000256" key="6">
    <source>
        <dbReference type="ARBA" id="ARBA00022801"/>
    </source>
</evidence>
<dbReference type="PRINTS" id="PR00786">
    <property type="entry name" value="NEPRILYSIN"/>
</dbReference>
<reference evidence="13" key="1">
    <citation type="submission" date="2018-04" db="EMBL/GenBank/DDBJ databases">
        <authorList>
            <person name="Go L.Y."/>
            <person name="Mitchell J.A."/>
        </authorList>
    </citation>
    <scope>NUCLEOTIDE SEQUENCE</scope>
    <source>
        <tissue evidence="13">Whole organism</tissue>
    </source>
</reference>
<dbReference type="Pfam" id="PF05649">
    <property type="entry name" value="Peptidase_M13_N"/>
    <property type="match status" value="3"/>
</dbReference>
<keyword evidence="6" id="KW-0378">Hydrolase</keyword>
<evidence type="ECO:0000313" key="13">
    <source>
        <dbReference type="EMBL" id="SSW98019.1"/>
    </source>
</evidence>
<dbReference type="Gene3D" id="1.10.287.70">
    <property type="match status" value="1"/>
</dbReference>
<evidence type="ECO:0000259" key="12">
    <source>
        <dbReference type="Pfam" id="PF05649"/>
    </source>
</evidence>
<sequence>MLKSKTKDSDSEGSNVSPKLLEVPITHDHTNDHTISSTETTQSTILSSTESTTLPALSSSNVNNMEVQTLTEKSNQNEITTTERQVHQTVELKTSEVFNDDNSKTTSEKSLLEVKSEVQKPSTEDPLNKEAKNNEKMALEDPKDLLSTSEQFNEKNSTGTNVLKEESTTLGSVESTTKLNEIKESLTESSSLALDIISVTLTNALSSISETDKETTSTTINLSSESPLEVTRESKVFNETREATTLRWTTERNINWTLETSSVSSLTSLPTETSILTTTMPASDLVTLNSESDITTDVPKKDKTTTVSTKTNEEEEGELVSNEGLKSILNIKIMPVTDAPTSTTESSSSESDEELDVDVVTQHEEITTCESETCRKEAAKLLNKMNVEVDPCDDFYSYACGNFIKSTNFENGKNSITSIELFQRAIDEKLEKLLSSPIQNEDIDPYKIAKLLYGTCIKDLSHNSNNMNSFIEILENLGGIPIMKGTIWDSNRFNWLTLVQNLTKTGFYSSNLFDFTIQPSEKDFDFYGGKYIVKISPSNTILTKEKLNHLRNKEEIDRYKMYIAKVIRKLNNYLNYTAISKDISDIVAFEVQLVSLITKTEFESTDQLFTLKGLNSEFSFFNWSEIFSTYTSNINADDEILLANKKYLQGLENLINITDSRTLANYVLWRVVESSTLYLSKELQQIHDNYHLTQSYVTCSELVRKEIPLISSAMYSENYLNDNDNPELRNQVIEDVEGILDFTMGLLRWLDEESRVLAQKRLNETIRFITVPQELEKININSYFTELDYQNGSLLYQVLNVHKFNQMKEFQKLKTPVDKHEWTRFGDLLNILDYKPSERYILAIPATLIQEQLSDPTTSVIDYATIGLVIARDYIFRFMGLYDPVGTTYNSHGSWWSNESLNNFEPYMQCFVDKYSKFQTPDGIKLKSKHLRYENIVDVGALRAAHTAFKYLGDTVEERLPGIQYNEPRQIFWTRVAQNWCSKYTPDELKRVLLRGNEVPGKFRVNGALMQLRDFGKDFECKIGAPMYPDKNSCYGLKLFFICSISICSHGLGLPSSAYSYDVTYDADVSPIAVIGLESGSGPTPRLAAHQKIDTIGRELVDTEKICLEPGCIHAASDLLEKMNLDANPCEDFYEFACGKFVKETFISDEKTSVNTFVTMRDKLKQQLRMILEEKPQDDEIAPFKQAKLLYKTCMNKTQIAKKGETPILKLLNIFGGMPALVGSNWDESKFSWVETVKKFRQMGLSVDYVMDFSVSTDTMNSTRRLIEFDQPGFRLSREFLIKGRNNSNVMAYYEYIRDLTVLLGADYETASKDISDMVDFEIALANITTPREQRRNATLLYNTLTLKKLQEKYTWLDWFGYISAILPADIVVDENEIINIVDLKFFDNLGNLLENTPKRTISNFMLGRVAASSVKYLTDKLRKRQQEYFKVVYGQSEEEARWKECTETVLSKLPNAISAMYVRRHFDEDAKKTALEMVQDIKEEFERVLKNVEWMDVNTREQAIKKLQSMSTLIAYPDELNQDDVLIDYYKNLVIDETSYLQSNHKITIFLSDLTYRKLREPIIKNEWKTWAKAAQVNAFYNRAHNHIKFPAGILQGHFFSPNRPKYLNYAAIGSVIGHEITHGFDDQGSQFDAIGNLNDWWAPATKEAFREKAKCIINQYNSTIDAQTNLTLNGINTQGENIADNGGIQIAFAAYERYLERHGTERLLPGLRYTPQQLYWIAMSQNWCSKYRTEALKVHITQQSHPPGKYRVLIPLMNNNAFAKDFQCQEGSPMNPVKKCRVCNPNWWKRRSMMERFLIIFISVSLITIASLSYTLFYNLQNNSSNSKLGTSFYSNNMNIDKKNAEMCLTPDCIHSASSVMDKIDPNINPCDDFYDFACGNFIKTTNIPDDKSSVNMFSVIEDTLADQLSYLLSSEPSFDDIKPFVLAKFMYSTCVATTDIETTAHQTLKKLLKKIGGWPVLMTDNWNETWTWEKINQESSNLGFTSNYMLAFSVASDWMNSSRRILDVGIVQLKVYLDEPRLGLIQEYLMKGFEEMHVTSYYQYMVEVALLLGADKKIAEEELKKSLEFEIELAKISMSRSDRRNLTIILNRITIEEMQKRFNYTDWLNYINGLLPTGLVVDKNELISVTSVIFLTKLEDLLKRTPRRTIANYYVWRIIDYSITYLSRDLRDKLFAHKRRTTGQLSEEPRWKECTDIINNRLSAAVGALYVRRYFQSDSKKEALEMVKNIRIEFEQTLKTVSWMDEQTRAEALRKLNKMETLIGYPDELMDDEKLIKYHADLNITVTNSFLENMLDIQKFFTDFEFKRLRQVFNKTDWMDHSKPADVNAYYSGIENNIQFPAGILQGVFFAGGRPKYMNYGAMGLVIGHEITHGYDDTGREFNAEGNHVDWWQSNAKDQFIKKAKCIVDQYANFTEPMVGEKLNGVNTQGENIADNGGVKVSYRAYTRWVKTHGREPVLPGLSYTDLQLFWISAAQSWCSVYTPETLKSKIITEYHSPERFRIIGSLSNAVDFAKDFNCPIGSTMNPIHKCEVCEILNSIGDNSIAVLLPSNQNLQRKINEILKESFTSLTLQTVLFTDQEKFFMYVETSLKGSIQTTNIIFDTPEFIISEIKLRNLAHRLSLFLFYWGAVSIDEINSMEIEFKEPLRVAIITRPRKKVYRIYYNQAVPDGSGKMKLVNWYDFNSLGLYKEPLLPRLETVFKKLEWRTLYFPAINTPPWLFVNYKKKENLINGSFDTNLTSSEFEQSLDYQDDYKENNNDTNLEVTGGRDDALLKLIAQKMQFNIQYVDPPERTQGSIIGNSDINFTFSGGIGMIQRREADMFLGDIPLSWERRQAVEFTFFTLADSGAFATHAPRKLSEALVLIRPFLWEVWPILAITVVISAPALYFVIICPYFFEDNYDYFRWKHLSYKNESWVDSRTTTAEKFDHDTHFYYINEITGDKKCSLKKTQLIQYNGIPTGFLSKVTWFIVNLYLKQSVEFKHKTNRARFLAMTIWLGATYVLGDMYSAQLTSQLARPAKESPLNTLHKLEYAMQFKEYQLYVEKGSAAQTIIENGTGTFARLYTLMRKQPTYVVDSVEDGIISIITYGSRAVLGGRGTLYYNTKLFGSTNFHISEKLYTRYSAIAVQNGCLFLDSLNIM</sequence>
<evidence type="ECO:0000256" key="9">
    <source>
        <dbReference type="SAM" id="MobiDB-lite"/>
    </source>
</evidence>
<dbReference type="GO" id="GO:0016485">
    <property type="term" value="P:protein processing"/>
    <property type="evidence" value="ECO:0007669"/>
    <property type="project" value="TreeGrafter"/>
</dbReference>
<dbReference type="Pfam" id="PF01431">
    <property type="entry name" value="Peptidase_M13"/>
    <property type="match status" value="3"/>
</dbReference>
<comment type="similarity">
    <text evidence="3">Belongs to the peptidase M13 family.</text>
</comment>
<evidence type="ECO:0000256" key="4">
    <source>
        <dbReference type="ARBA" id="ARBA00022670"/>
    </source>
</evidence>
<dbReference type="EMBL" id="UFQT01000038">
    <property type="protein sequence ID" value="SSX18405.1"/>
    <property type="molecule type" value="Genomic_DNA"/>
</dbReference>
<dbReference type="SUPFAM" id="SSF55486">
    <property type="entry name" value="Metalloproteases ('zincins'), catalytic domain"/>
    <property type="match status" value="3"/>
</dbReference>
<dbReference type="OMA" id="KCVVDEY"/>
<dbReference type="Gene3D" id="3.40.390.10">
    <property type="entry name" value="Collagenase (Catalytic Domain)"/>
    <property type="match status" value="3"/>
</dbReference>
<dbReference type="PROSITE" id="PS51885">
    <property type="entry name" value="NEPRILYSIN"/>
    <property type="match status" value="2"/>
</dbReference>
<dbReference type="SUPFAM" id="SSF53850">
    <property type="entry name" value="Periplasmic binding protein-like II"/>
    <property type="match status" value="1"/>
</dbReference>
<feature type="domain" description="Peptidase M13 C-terminal" evidence="11">
    <location>
        <begin position="838"/>
        <end position="1032"/>
    </location>
</feature>
<gene>
    <name evidence="13" type="primary">CSON009745</name>
</gene>
<feature type="region of interest" description="Disordered" evidence="9">
    <location>
        <begin position="1"/>
        <end position="63"/>
    </location>
</feature>